<organism evidence="2 3">
    <name type="scientific">Paracoccus aestuarii</name>
    <dbReference type="NCBI Taxonomy" id="453842"/>
    <lineage>
        <taxon>Bacteria</taxon>
        <taxon>Pseudomonadati</taxon>
        <taxon>Pseudomonadota</taxon>
        <taxon>Alphaproteobacteria</taxon>
        <taxon>Rhodobacterales</taxon>
        <taxon>Paracoccaceae</taxon>
        <taxon>Paracoccus</taxon>
    </lineage>
</organism>
<evidence type="ECO:0008006" key="4">
    <source>
        <dbReference type="Google" id="ProtNLM"/>
    </source>
</evidence>
<feature type="compositionally biased region" description="Basic and acidic residues" evidence="1">
    <location>
        <begin position="45"/>
        <end position="60"/>
    </location>
</feature>
<evidence type="ECO:0000256" key="1">
    <source>
        <dbReference type="SAM" id="MobiDB-lite"/>
    </source>
</evidence>
<keyword evidence="3" id="KW-1185">Reference proteome</keyword>
<feature type="region of interest" description="Disordered" evidence="1">
    <location>
        <begin position="43"/>
        <end position="76"/>
    </location>
</feature>
<dbReference type="AlphaFoldDB" id="A0A419A0S0"/>
<reference evidence="2 3" key="1">
    <citation type="submission" date="2018-09" db="EMBL/GenBank/DDBJ databases">
        <title>Paracoccus onubensis nov. sp. a moderate halophilic bacterium isolated from Gruta de las Maravillas (Aracena, Spain).</title>
        <authorList>
            <person name="Jurado V."/>
            <person name="Gutierrez-Patricio S."/>
            <person name="Gonzalez-Pimentel J.L."/>
            <person name="Laiz L."/>
            <person name="Saiz-Jimenez C."/>
        </authorList>
    </citation>
    <scope>NUCLEOTIDE SEQUENCE [LARGE SCALE GENOMIC DNA]</scope>
    <source>
        <strain evidence="2 3">DSM 19484</strain>
    </source>
</reference>
<protein>
    <recommendedName>
        <fullName evidence="4">DUF1127 domain-containing protein</fullName>
    </recommendedName>
</protein>
<sequence length="76" mass="8881">MIADLHPQRHSLRPAIHRLIARHGATAVLWAAIRAALLPRRRRPRPPDLRHLSPHLRRDLGLPPHAPHVPRYYELR</sequence>
<evidence type="ECO:0000313" key="2">
    <source>
        <dbReference type="EMBL" id="RJL06552.1"/>
    </source>
</evidence>
<dbReference type="Proteomes" id="UP000285530">
    <property type="component" value="Unassembled WGS sequence"/>
</dbReference>
<dbReference type="RefSeq" id="WP_119885236.1">
    <property type="nucleotide sequence ID" value="NZ_CP067169.1"/>
</dbReference>
<proteinExistence type="predicted"/>
<accession>A0A419A0S0</accession>
<gene>
    <name evidence="2" type="ORF">D3P06_03535</name>
</gene>
<comment type="caution">
    <text evidence="2">The sequence shown here is derived from an EMBL/GenBank/DDBJ whole genome shotgun (WGS) entry which is preliminary data.</text>
</comment>
<dbReference type="EMBL" id="QZEV01000008">
    <property type="protein sequence ID" value="RJL06552.1"/>
    <property type="molecule type" value="Genomic_DNA"/>
</dbReference>
<name>A0A419A0S0_9RHOB</name>
<dbReference type="OrthoDB" id="7961213at2"/>
<evidence type="ECO:0000313" key="3">
    <source>
        <dbReference type="Proteomes" id="UP000285530"/>
    </source>
</evidence>